<protein>
    <submittedName>
        <fullName evidence="1">Uncharacterized protein</fullName>
    </submittedName>
</protein>
<reference evidence="1" key="1">
    <citation type="submission" date="2016-10" db="EMBL/GenBank/DDBJ databases">
        <title>Sequence of Gallionella enrichment culture.</title>
        <authorList>
            <person name="Poehlein A."/>
            <person name="Muehling M."/>
            <person name="Daniel R."/>
        </authorList>
    </citation>
    <scope>NUCLEOTIDE SEQUENCE</scope>
</reference>
<dbReference type="EMBL" id="MLJW01001062">
    <property type="protein sequence ID" value="OIQ80424.1"/>
    <property type="molecule type" value="Genomic_DNA"/>
</dbReference>
<evidence type="ECO:0000313" key="1">
    <source>
        <dbReference type="EMBL" id="OIQ80424.1"/>
    </source>
</evidence>
<accession>A0A1J5QAK5</accession>
<organism evidence="1">
    <name type="scientific">mine drainage metagenome</name>
    <dbReference type="NCBI Taxonomy" id="410659"/>
    <lineage>
        <taxon>unclassified sequences</taxon>
        <taxon>metagenomes</taxon>
        <taxon>ecological metagenomes</taxon>
    </lineage>
</organism>
<proteinExistence type="predicted"/>
<sequence>MPHAFLSGAIALATLCAPTPPVAARTLDDAVAYCRAVGTVDAPDRRYRGPPLPAWIAHELRVADDAWVAWRCAGGRVLACVYAAHRRCDAKARTSRRAGAEVRAYCHAHPDAAFVPSFIAGDDDAVSWRCRGRRALAWHVDAVDAQGYRIRDWQALTPPAP</sequence>
<gene>
    <name evidence="1" type="ORF">GALL_378220</name>
</gene>
<comment type="caution">
    <text evidence="1">The sequence shown here is derived from an EMBL/GenBank/DDBJ whole genome shotgun (WGS) entry which is preliminary data.</text>
</comment>
<name>A0A1J5QAK5_9ZZZZ</name>
<dbReference type="AlphaFoldDB" id="A0A1J5QAK5"/>